<proteinExistence type="predicted"/>
<dbReference type="KEGG" id="ccs:CCNA_03555"/>
<dbReference type="InterPro" id="IPR000073">
    <property type="entry name" value="AB_hydrolase_1"/>
</dbReference>
<evidence type="ECO:0000313" key="3">
    <source>
        <dbReference type="Proteomes" id="UP000001364"/>
    </source>
</evidence>
<dbReference type="EC" id="3.1.1.-" evidence="2"/>
<dbReference type="PATRIC" id="fig|565050.3.peg.3470"/>
<evidence type="ECO:0000259" key="1">
    <source>
        <dbReference type="Pfam" id="PF12697"/>
    </source>
</evidence>
<feature type="domain" description="AB hydrolase-1" evidence="1">
    <location>
        <begin position="5"/>
        <end position="227"/>
    </location>
</feature>
<evidence type="ECO:0000313" key="2">
    <source>
        <dbReference type="EMBL" id="ACL97020.2"/>
    </source>
</evidence>
<accession>A0A0H3CDN8</accession>
<dbReference type="SUPFAM" id="SSF53474">
    <property type="entry name" value="alpha/beta-Hydrolases"/>
    <property type="match status" value="1"/>
</dbReference>
<dbReference type="PANTHER" id="PTHR42886">
    <property type="entry name" value="RE40534P-RELATED"/>
    <property type="match status" value="1"/>
</dbReference>
<dbReference type="Gene3D" id="3.40.50.1820">
    <property type="entry name" value="alpha/beta hydrolase"/>
    <property type="match status" value="1"/>
</dbReference>
<dbReference type="RefSeq" id="YP_002518928.2">
    <property type="nucleotide sequence ID" value="NC_011916.1"/>
</dbReference>
<dbReference type="Proteomes" id="UP000001364">
    <property type="component" value="Chromosome"/>
</dbReference>
<dbReference type="SMR" id="A0A0H3CDN8"/>
<reference evidence="2 3" key="1">
    <citation type="journal article" date="2010" name="J. Bacteriol.">
        <title>The genetic basis of laboratory adaptation in Caulobacter crescentus.</title>
        <authorList>
            <person name="Marks M.E."/>
            <person name="Castro-Rojas C.M."/>
            <person name="Teiling C."/>
            <person name="Du L."/>
            <person name="Kapatral V."/>
            <person name="Walunas T.L."/>
            <person name="Crosson S."/>
        </authorList>
    </citation>
    <scope>NUCLEOTIDE SEQUENCE [LARGE SCALE GENOMIC DNA]</scope>
    <source>
        <strain evidence="3">NA1000 / CB15N</strain>
    </source>
</reference>
<dbReference type="Pfam" id="PF12697">
    <property type="entry name" value="Abhydrolase_6"/>
    <property type="match status" value="1"/>
</dbReference>
<dbReference type="PRINTS" id="PR00111">
    <property type="entry name" value="ABHYDROLASE"/>
</dbReference>
<dbReference type="HOGENOM" id="CLU_051715_0_1_5"/>
<dbReference type="RefSeq" id="WP_010921271.1">
    <property type="nucleotide sequence ID" value="NC_011916.1"/>
</dbReference>
<name>A0A0H3CDN8_CAUVN</name>
<dbReference type="GO" id="GO:0006654">
    <property type="term" value="P:phosphatidic acid biosynthetic process"/>
    <property type="evidence" value="ECO:0007669"/>
    <property type="project" value="TreeGrafter"/>
</dbReference>
<dbReference type="PANTHER" id="PTHR42886:SF42">
    <property type="entry name" value="ALPHA_BETA-HYDROLASES SUPERFAMILY PROTEIN"/>
    <property type="match status" value="1"/>
</dbReference>
<dbReference type="GO" id="GO:0052689">
    <property type="term" value="F:carboxylic ester hydrolase activity"/>
    <property type="evidence" value="ECO:0007669"/>
    <property type="project" value="TreeGrafter"/>
</dbReference>
<dbReference type="AlphaFoldDB" id="A0A0H3CDN8"/>
<sequence>MRAPVIMVHGAFCGGWTFDTFRAPFEAAGHRVMTPDLIGHDGASSAAGVSMTDYAHQIRRLIETCDTPPILIGHSMGGLVAQMAAARAPVSKLILLAPSAPWGVSGGSLEEAVSAVSLYAFGPYWMQAIAPDYGVVRRYSVDRLERAERKAIFARMTAESGRALWETLNWWLDPFMTTNVRAPACPVLAIAGGKDVIHPPATVRQTAARLGGQVEVFPDMSHWLPGEPGWETVAERCLTFIAAEGRAAA</sequence>
<dbReference type="GeneID" id="7332553"/>
<dbReference type="GO" id="GO:0042171">
    <property type="term" value="F:lysophosphatidic acid acyltransferase activity"/>
    <property type="evidence" value="ECO:0007669"/>
    <property type="project" value="TreeGrafter"/>
</dbReference>
<dbReference type="OrthoDB" id="9814966at2"/>
<keyword evidence="2" id="KW-0378">Hydrolase</keyword>
<organism evidence="2 3">
    <name type="scientific">Caulobacter vibrioides (strain NA1000 / CB15N)</name>
    <name type="common">Caulobacter crescentus</name>
    <dbReference type="NCBI Taxonomy" id="565050"/>
    <lineage>
        <taxon>Bacteria</taxon>
        <taxon>Pseudomonadati</taxon>
        <taxon>Pseudomonadota</taxon>
        <taxon>Alphaproteobacteria</taxon>
        <taxon>Caulobacterales</taxon>
        <taxon>Caulobacteraceae</taxon>
        <taxon>Caulobacter</taxon>
    </lineage>
</organism>
<dbReference type="EMBL" id="CP001340">
    <property type="protein sequence ID" value="ACL97020.2"/>
    <property type="molecule type" value="Genomic_DNA"/>
</dbReference>
<protein>
    <submittedName>
        <fullName evidence="2">Esterase lipase family protein</fullName>
        <ecNumber evidence="2">3.1.1.-</ecNumber>
    </submittedName>
</protein>
<keyword evidence="3" id="KW-1185">Reference proteome</keyword>
<dbReference type="GO" id="GO:0055088">
    <property type="term" value="P:lipid homeostasis"/>
    <property type="evidence" value="ECO:0007669"/>
    <property type="project" value="TreeGrafter"/>
</dbReference>
<dbReference type="InterPro" id="IPR029058">
    <property type="entry name" value="AB_hydrolase_fold"/>
</dbReference>
<gene>
    <name evidence="2" type="ordered locus">CCNA_03555</name>
</gene>